<comment type="caution">
    <text evidence="1">The sequence shown here is derived from an EMBL/GenBank/DDBJ whole genome shotgun (WGS) entry which is preliminary data.</text>
</comment>
<keyword evidence="2" id="KW-1185">Reference proteome</keyword>
<accession>A0A2T4YVJ4</accession>
<dbReference type="AlphaFoldDB" id="A0A2T4YVJ4"/>
<reference evidence="1 2" key="1">
    <citation type="submission" date="2018-04" db="EMBL/GenBank/DDBJ databases">
        <title>Genomic Encyclopedia of Type Strains, Phase III (KMG-III): the genomes of soil and plant-associated and newly described type strains.</title>
        <authorList>
            <person name="Whitman W."/>
        </authorList>
    </citation>
    <scope>NUCLEOTIDE SEQUENCE [LARGE SCALE GENOMIC DNA]</scope>
    <source>
        <strain evidence="1 2">NW12</strain>
    </source>
</reference>
<dbReference type="InterPro" id="IPR003772">
    <property type="entry name" value="YceD"/>
</dbReference>
<sequence length="174" mass="18419">MTPEFSRPERLDTIGERDRSVTFAATPEERRKLAARFAILSVDLLEAHFTIRRDTSGIVAKGHVTAKVVQACSVTDEPLTATIDEPVALRFVDDFGAVDGEIELSDDALDTVPIDGGAVDLGEAAAETLALALDPFPRGPNAAAALRAAGVISEDEYQPVNAFSGLKAKLEGKG</sequence>
<dbReference type="EMBL" id="PZZN01000001">
    <property type="protein sequence ID" value="PTM47835.1"/>
    <property type="molecule type" value="Genomic_DNA"/>
</dbReference>
<evidence type="ECO:0000313" key="1">
    <source>
        <dbReference type="EMBL" id="PTM47835.1"/>
    </source>
</evidence>
<name>A0A2T4YVJ4_9SPHN</name>
<dbReference type="Pfam" id="PF02620">
    <property type="entry name" value="YceD"/>
    <property type="match status" value="1"/>
</dbReference>
<dbReference type="RefSeq" id="WP_107931005.1">
    <property type="nucleotide sequence ID" value="NZ_PZZN01000001.1"/>
</dbReference>
<evidence type="ECO:0000313" key="2">
    <source>
        <dbReference type="Proteomes" id="UP000240996"/>
    </source>
</evidence>
<protein>
    <submittedName>
        <fullName evidence="1">Uncharacterized metal-binding protein YceD (DUF177 family)</fullName>
    </submittedName>
</protein>
<organism evidence="1 2">
    <name type="scientific">Sphingomonas aerolata</name>
    <dbReference type="NCBI Taxonomy" id="185951"/>
    <lineage>
        <taxon>Bacteria</taxon>
        <taxon>Pseudomonadati</taxon>
        <taxon>Pseudomonadota</taxon>
        <taxon>Alphaproteobacteria</taxon>
        <taxon>Sphingomonadales</taxon>
        <taxon>Sphingomonadaceae</taxon>
        <taxon>Sphingomonas</taxon>
    </lineage>
</organism>
<gene>
    <name evidence="1" type="ORF">C8J24_1239</name>
</gene>
<proteinExistence type="predicted"/>
<dbReference type="Proteomes" id="UP000240996">
    <property type="component" value="Unassembled WGS sequence"/>
</dbReference>